<evidence type="ECO:0000256" key="1">
    <source>
        <dbReference type="SAM" id="MobiDB-lite"/>
    </source>
</evidence>
<comment type="caution">
    <text evidence="2">The sequence shown here is derived from an EMBL/GenBank/DDBJ whole genome shotgun (WGS) entry which is preliminary data.</text>
</comment>
<proteinExistence type="predicted"/>
<organism evidence="2 3">
    <name type="scientific">Nemorincola caseinilytica</name>
    <dbReference type="NCBI Taxonomy" id="2054315"/>
    <lineage>
        <taxon>Bacteria</taxon>
        <taxon>Pseudomonadati</taxon>
        <taxon>Bacteroidota</taxon>
        <taxon>Chitinophagia</taxon>
        <taxon>Chitinophagales</taxon>
        <taxon>Chitinophagaceae</taxon>
        <taxon>Nemorincola</taxon>
    </lineage>
</organism>
<evidence type="ECO:0000313" key="3">
    <source>
        <dbReference type="Proteomes" id="UP001500067"/>
    </source>
</evidence>
<keyword evidence="3" id="KW-1185">Reference proteome</keyword>
<name>A0ABP8NM34_9BACT</name>
<gene>
    <name evidence="2" type="ORF">GCM10023093_25050</name>
</gene>
<feature type="compositionally biased region" description="Basic and acidic residues" evidence="1">
    <location>
        <begin position="29"/>
        <end position="40"/>
    </location>
</feature>
<protein>
    <submittedName>
        <fullName evidence="2">Uncharacterized protein</fullName>
    </submittedName>
</protein>
<accession>A0ABP8NM34</accession>
<dbReference type="EMBL" id="BAABFA010000018">
    <property type="protein sequence ID" value="GAA4468090.1"/>
    <property type="molecule type" value="Genomic_DNA"/>
</dbReference>
<dbReference type="RefSeq" id="WP_345083722.1">
    <property type="nucleotide sequence ID" value="NZ_BAABFA010000018.1"/>
</dbReference>
<reference evidence="3" key="1">
    <citation type="journal article" date="2019" name="Int. J. Syst. Evol. Microbiol.">
        <title>The Global Catalogue of Microorganisms (GCM) 10K type strain sequencing project: providing services to taxonomists for standard genome sequencing and annotation.</title>
        <authorList>
            <consortium name="The Broad Institute Genomics Platform"/>
            <consortium name="The Broad Institute Genome Sequencing Center for Infectious Disease"/>
            <person name="Wu L."/>
            <person name="Ma J."/>
        </authorList>
    </citation>
    <scope>NUCLEOTIDE SEQUENCE [LARGE SCALE GENOMIC DNA]</scope>
    <source>
        <strain evidence="3">JCM 32105</strain>
    </source>
</reference>
<sequence length="226" mass="25444">MTGSLFPDDGAAQPSTPAGKSASARTAPARRERKEEREVTELSTEDTNEQFYGNTAMIGIVAPLPGPRFCWLLNQHFRTVFVNDTDDTLEMMVGKDGKVLRRKKNKKSKAKVPQAPVPSLFGPQPVQEAQEEGEPEGEKFNFAVYSHKIPKSISYRYLVYKLRTGLVSLLPEGDEGRYDYMWLVQTGDPDHDAHKILTILRSIPGVQAAQQLTEEEMERCKEYLLL</sequence>
<evidence type="ECO:0000313" key="2">
    <source>
        <dbReference type="EMBL" id="GAA4468090.1"/>
    </source>
</evidence>
<dbReference type="Proteomes" id="UP001500067">
    <property type="component" value="Unassembled WGS sequence"/>
</dbReference>
<feature type="region of interest" description="Disordered" evidence="1">
    <location>
        <begin position="102"/>
        <end position="134"/>
    </location>
</feature>
<feature type="region of interest" description="Disordered" evidence="1">
    <location>
        <begin position="1"/>
        <end position="48"/>
    </location>
</feature>